<dbReference type="EMBL" id="MGJI01000022">
    <property type="protein sequence ID" value="OGN04284.1"/>
    <property type="molecule type" value="Genomic_DNA"/>
</dbReference>
<name>A0A1F8ETV2_9BACT</name>
<accession>A0A1F8ETV2</accession>
<reference evidence="1 2" key="1">
    <citation type="journal article" date="2016" name="Nat. Commun.">
        <title>Thousands of microbial genomes shed light on interconnected biogeochemical processes in an aquifer system.</title>
        <authorList>
            <person name="Anantharaman K."/>
            <person name="Brown C.T."/>
            <person name="Hug L.A."/>
            <person name="Sharon I."/>
            <person name="Castelle C.J."/>
            <person name="Probst A.J."/>
            <person name="Thomas B.C."/>
            <person name="Singh A."/>
            <person name="Wilkins M.J."/>
            <person name="Karaoz U."/>
            <person name="Brodie E.L."/>
            <person name="Williams K.H."/>
            <person name="Hubbard S.S."/>
            <person name="Banfield J.F."/>
        </authorList>
    </citation>
    <scope>NUCLEOTIDE SEQUENCE [LARGE SCALE GENOMIC DNA]</scope>
</reference>
<dbReference type="AlphaFoldDB" id="A0A1F8ETV2"/>
<protein>
    <submittedName>
        <fullName evidence="1">Uncharacterized protein</fullName>
    </submittedName>
</protein>
<proteinExistence type="predicted"/>
<organism evidence="1 2">
    <name type="scientific">Candidatus Yanofskybacteria bacterium RIFCSPHIGHO2_01_FULL_44_17</name>
    <dbReference type="NCBI Taxonomy" id="1802668"/>
    <lineage>
        <taxon>Bacteria</taxon>
        <taxon>Candidatus Yanofskyibacteriota</taxon>
    </lineage>
</organism>
<dbReference type="Proteomes" id="UP000177507">
    <property type="component" value="Unassembled WGS sequence"/>
</dbReference>
<evidence type="ECO:0000313" key="2">
    <source>
        <dbReference type="Proteomes" id="UP000177507"/>
    </source>
</evidence>
<comment type="caution">
    <text evidence="1">The sequence shown here is derived from an EMBL/GenBank/DDBJ whole genome shotgun (WGS) entry which is preliminary data.</text>
</comment>
<evidence type="ECO:0000313" key="1">
    <source>
        <dbReference type="EMBL" id="OGN04284.1"/>
    </source>
</evidence>
<gene>
    <name evidence="1" type="ORF">A2831_01105</name>
</gene>
<sequence>MTWLGVTLSTNETNYHPKINNDLEPKVIFIVYGLPRRVLAQAGHPAETKAFCELRRTKRLRVAGQQAAL</sequence>